<dbReference type="SUPFAM" id="SSF88659">
    <property type="entry name" value="Sigma3 and sigma4 domains of RNA polymerase sigma factors"/>
    <property type="match status" value="2"/>
</dbReference>
<evidence type="ECO:0000256" key="4">
    <source>
        <dbReference type="ARBA" id="ARBA00023163"/>
    </source>
</evidence>
<proteinExistence type="predicted"/>
<dbReference type="InterPro" id="IPR009042">
    <property type="entry name" value="RNA_pol_sigma70_r1_2"/>
</dbReference>
<accession>A0A8J7P7P9</accession>
<evidence type="ECO:0000313" key="7">
    <source>
        <dbReference type="Proteomes" id="UP000664277"/>
    </source>
</evidence>
<dbReference type="GO" id="GO:0006352">
    <property type="term" value="P:DNA-templated transcription initiation"/>
    <property type="evidence" value="ECO:0007669"/>
    <property type="project" value="InterPro"/>
</dbReference>
<organism evidence="6 7">
    <name type="scientific">Candidatus Obscuribacter phosphatis</name>
    <dbReference type="NCBI Taxonomy" id="1906157"/>
    <lineage>
        <taxon>Bacteria</taxon>
        <taxon>Bacillati</taxon>
        <taxon>Candidatus Melainabacteria</taxon>
        <taxon>Candidatus Obscuribacterales</taxon>
        <taxon>Candidatus Obscuribacteraceae</taxon>
        <taxon>Candidatus Obscuribacter</taxon>
    </lineage>
</organism>
<dbReference type="PANTHER" id="PTHR30603">
    <property type="entry name" value="RNA POLYMERASE SIGMA FACTOR RPO"/>
    <property type="match status" value="1"/>
</dbReference>
<dbReference type="InterPro" id="IPR036388">
    <property type="entry name" value="WH-like_DNA-bd_sf"/>
</dbReference>
<comment type="caution">
    <text evidence="6">The sequence shown here is derived from an EMBL/GenBank/DDBJ whole genome shotgun (WGS) entry which is preliminary data.</text>
</comment>
<evidence type="ECO:0000256" key="3">
    <source>
        <dbReference type="ARBA" id="ARBA00023125"/>
    </source>
</evidence>
<dbReference type="Pfam" id="PF04545">
    <property type="entry name" value="Sigma70_r4"/>
    <property type="match status" value="1"/>
</dbReference>
<dbReference type="EMBL" id="JAFLCK010000015">
    <property type="protein sequence ID" value="MBN8660989.1"/>
    <property type="molecule type" value="Genomic_DNA"/>
</dbReference>
<dbReference type="Gene3D" id="1.10.10.10">
    <property type="entry name" value="Winged helix-like DNA-binding domain superfamily/Winged helix DNA-binding domain"/>
    <property type="match status" value="2"/>
</dbReference>
<name>A0A8J7P7P9_9BACT</name>
<dbReference type="NCBIfam" id="TIGR02937">
    <property type="entry name" value="sigma70-ECF"/>
    <property type="match status" value="1"/>
</dbReference>
<dbReference type="PRINTS" id="PR00046">
    <property type="entry name" value="SIGMA70FCT"/>
</dbReference>
<dbReference type="PANTHER" id="PTHR30603:SF47">
    <property type="entry name" value="RNA POLYMERASE SIGMA FACTOR SIGD, CHLOROPLASTIC"/>
    <property type="match status" value="1"/>
</dbReference>
<dbReference type="Pfam" id="PF00140">
    <property type="entry name" value="Sigma70_r1_2"/>
    <property type="match status" value="1"/>
</dbReference>
<evidence type="ECO:0000256" key="2">
    <source>
        <dbReference type="ARBA" id="ARBA00023082"/>
    </source>
</evidence>
<dbReference type="SUPFAM" id="SSF88946">
    <property type="entry name" value="Sigma2 domain of RNA polymerase sigma factors"/>
    <property type="match status" value="1"/>
</dbReference>
<feature type="domain" description="RNA polymerase sigma-70" evidence="5">
    <location>
        <begin position="98"/>
        <end position="111"/>
    </location>
</feature>
<dbReference type="InterPro" id="IPR014284">
    <property type="entry name" value="RNA_pol_sigma-70_dom"/>
</dbReference>
<keyword evidence="1" id="KW-0805">Transcription regulation</keyword>
<dbReference type="Pfam" id="PF04542">
    <property type="entry name" value="Sigma70_r2"/>
    <property type="match status" value="1"/>
</dbReference>
<keyword evidence="3" id="KW-0238">DNA-binding</keyword>
<dbReference type="GO" id="GO:0003677">
    <property type="term" value="F:DNA binding"/>
    <property type="evidence" value="ECO:0007669"/>
    <property type="project" value="UniProtKB-KW"/>
</dbReference>
<dbReference type="PROSITE" id="PS00715">
    <property type="entry name" value="SIGMA70_1"/>
    <property type="match status" value="1"/>
</dbReference>
<dbReference type="InterPro" id="IPR000943">
    <property type="entry name" value="RNA_pol_sigma70"/>
</dbReference>
<dbReference type="InterPro" id="IPR013325">
    <property type="entry name" value="RNA_pol_sigma_r2"/>
</dbReference>
<gene>
    <name evidence="6" type="ORF">J0M35_11525</name>
</gene>
<dbReference type="Pfam" id="PF04539">
    <property type="entry name" value="Sigma70_r3"/>
    <property type="match status" value="1"/>
</dbReference>
<dbReference type="InterPro" id="IPR007624">
    <property type="entry name" value="RNA_pol_sigma70_r3"/>
</dbReference>
<dbReference type="CDD" id="cd06171">
    <property type="entry name" value="Sigma70_r4"/>
    <property type="match status" value="1"/>
</dbReference>
<dbReference type="InterPro" id="IPR050239">
    <property type="entry name" value="Sigma-70_RNA_pol_init_factors"/>
</dbReference>
<protein>
    <submittedName>
        <fullName evidence="6">Sigma-70 family RNA polymerase sigma factor</fullName>
    </submittedName>
</protein>
<dbReference type="AlphaFoldDB" id="A0A8J7P7P9"/>
<evidence type="ECO:0000259" key="5">
    <source>
        <dbReference type="PROSITE" id="PS00715"/>
    </source>
</evidence>
<dbReference type="InterPro" id="IPR007627">
    <property type="entry name" value="RNA_pol_sigma70_r2"/>
</dbReference>
<keyword evidence="2" id="KW-0731">Sigma factor</keyword>
<keyword evidence="4" id="KW-0804">Transcription</keyword>
<dbReference type="InterPro" id="IPR013324">
    <property type="entry name" value="RNA_pol_sigma_r3/r4-like"/>
</dbReference>
<dbReference type="InterPro" id="IPR007630">
    <property type="entry name" value="RNA_pol_sigma70_r4"/>
</dbReference>
<evidence type="ECO:0000256" key="1">
    <source>
        <dbReference type="ARBA" id="ARBA00023015"/>
    </source>
</evidence>
<dbReference type="Proteomes" id="UP000664277">
    <property type="component" value="Unassembled WGS sequence"/>
</dbReference>
<dbReference type="Gene3D" id="1.10.601.10">
    <property type="entry name" value="RNA Polymerase Primary Sigma Factor"/>
    <property type="match status" value="1"/>
</dbReference>
<sequence>MKTMPLNQIDLLDAEEAVENMERSENVEVAFQHGDDALSEYLKSLGRFNLLSAEEERQLARQIKQGSELARKRLIQSNLRLVVNIAKRFASKGLPLQDLIQEGNLGLIKAVEKFDPEKGFRFSTYATWWIRQAVQRAIQDKGQLIRVPVHMSELATKIARITREYLLLEGRRPTSFEISKELIIEEEKVKRVLASLNEPLSLDSQTVGGVEEFDLASSLADENSPGPEERAVISLCKMDVNTALLKLHPREREVLKLRFGINYERPLSAQEAGKILHISEERVRQLEHKAIKKLRHLNETGSLSELRAYLN</sequence>
<dbReference type="GO" id="GO:0016987">
    <property type="term" value="F:sigma factor activity"/>
    <property type="evidence" value="ECO:0007669"/>
    <property type="project" value="UniProtKB-KW"/>
</dbReference>
<evidence type="ECO:0000313" key="6">
    <source>
        <dbReference type="EMBL" id="MBN8660989.1"/>
    </source>
</evidence>
<reference evidence="6" key="1">
    <citation type="submission" date="2021-02" db="EMBL/GenBank/DDBJ databases">
        <title>Genome-Resolved Metagenomics of a Microbial Community Performing Photosynthetic Biological Nutrient Removal.</title>
        <authorList>
            <person name="Mcdaniel E.A."/>
        </authorList>
    </citation>
    <scope>NUCLEOTIDE SEQUENCE</scope>
    <source>
        <strain evidence="6">UWPOB_OBS1</strain>
    </source>
</reference>